<dbReference type="InterPro" id="IPR038377">
    <property type="entry name" value="Na/Glc_symporter_sf"/>
</dbReference>
<dbReference type="RefSeq" id="WP_189415755.1">
    <property type="nucleotide sequence ID" value="NZ_BMYZ01000001.1"/>
</dbReference>
<feature type="transmembrane region" description="Helical" evidence="7">
    <location>
        <begin position="157"/>
        <end position="174"/>
    </location>
</feature>
<comment type="similarity">
    <text evidence="2 6">Belongs to the sodium:solute symporter (SSF) (TC 2.A.21) family.</text>
</comment>
<evidence type="ECO:0000256" key="2">
    <source>
        <dbReference type="ARBA" id="ARBA00006434"/>
    </source>
</evidence>
<sequence length="526" mass="57153">MNLSQLDLAILALYAIVLVFIAYRVSREKAGHEKNAQDYFLASKALPWWAVGTSLIAANISAEQIVGMSGAGYAGGIAIASYEWMSAITLFLVGKYFLPIFIAKGIYTMPEFLEQRYDRRVRTVMSIFWLTLYVLVNLTSIMYLGALAVNAVTGMDMMHAMIAMAAFSFCYSVYGGMKAVAFTDVFQVTLLVLGGALITWLGLEKVAEMHGGSSVVDGFKQLLVLAPEKFDLILDPSNPNYKNLPGISVLIGGMWVMNISYWGFNQYITQRTLASKSLQEAQKGIALAAYLKVLMPVIIVLPGIAAAVLQPGLTPSDKAYPWMMVNILPHGILGIVFAGLVAAVCASLASKTNSISTLFTMDIYKQIINPNASQEHLVKVGRIAALVAIVIALVVAEPLIGKSDQAFQFIQDFTAYFTPGVVLMFLMGFFWKKATALSALVAGIGSVALSILSKFVLPADFPFMDRIAIVFVLCAVLAIAVTYISGGKVQEKAIDLKGIHFKTEPVFNVACLGVVLVLIAFYTVWW</sequence>
<dbReference type="CDD" id="cd10325">
    <property type="entry name" value="SLC5sbd_vSGLT"/>
    <property type="match status" value="1"/>
</dbReference>
<feature type="transmembrane region" description="Helical" evidence="7">
    <location>
        <begin position="6"/>
        <end position="25"/>
    </location>
</feature>
<keyword evidence="3 7" id="KW-0812">Transmembrane</keyword>
<protein>
    <submittedName>
        <fullName evidence="8">Sodium transporter</fullName>
    </submittedName>
</protein>
<feature type="transmembrane region" description="Helical" evidence="7">
    <location>
        <begin position="413"/>
        <end position="430"/>
    </location>
</feature>
<reference evidence="9" key="1">
    <citation type="journal article" date="2019" name="Int. J. Syst. Evol. Microbiol.">
        <title>The Global Catalogue of Microorganisms (GCM) 10K type strain sequencing project: providing services to taxonomists for standard genome sequencing and annotation.</title>
        <authorList>
            <consortium name="The Broad Institute Genomics Platform"/>
            <consortium name="The Broad Institute Genome Sequencing Center for Infectious Disease"/>
            <person name="Wu L."/>
            <person name="Ma J."/>
        </authorList>
    </citation>
    <scope>NUCLEOTIDE SEQUENCE [LARGE SCALE GENOMIC DNA]</scope>
    <source>
        <strain evidence="9">KCTC 32239</strain>
    </source>
</reference>
<evidence type="ECO:0000256" key="4">
    <source>
        <dbReference type="ARBA" id="ARBA00022989"/>
    </source>
</evidence>
<comment type="caution">
    <text evidence="8">The sequence shown here is derived from an EMBL/GenBank/DDBJ whole genome shotgun (WGS) entry which is preliminary data.</text>
</comment>
<dbReference type="PANTHER" id="PTHR11819:SF195">
    <property type="entry name" value="SODIUM_GLUCOSE COTRANSPORTER 4"/>
    <property type="match status" value="1"/>
</dbReference>
<dbReference type="PANTHER" id="PTHR11819">
    <property type="entry name" value="SOLUTE CARRIER FAMILY 5"/>
    <property type="match status" value="1"/>
</dbReference>
<evidence type="ECO:0000313" key="8">
    <source>
        <dbReference type="EMBL" id="GGY64132.1"/>
    </source>
</evidence>
<evidence type="ECO:0000313" key="9">
    <source>
        <dbReference type="Proteomes" id="UP000619761"/>
    </source>
</evidence>
<feature type="transmembrane region" description="Helical" evidence="7">
    <location>
        <begin position="506"/>
        <end position="525"/>
    </location>
</feature>
<feature type="transmembrane region" description="Helical" evidence="7">
    <location>
        <begin position="383"/>
        <end position="401"/>
    </location>
</feature>
<evidence type="ECO:0000256" key="6">
    <source>
        <dbReference type="RuleBase" id="RU362091"/>
    </source>
</evidence>
<organism evidence="8 9">
    <name type="scientific">Cellvibrio zantedeschiae</name>
    <dbReference type="NCBI Taxonomy" id="1237077"/>
    <lineage>
        <taxon>Bacteria</taxon>
        <taxon>Pseudomonadati</taxon>
        <taxon>Pseudomonadota</taxon>
        <taxon>Gammaproteobacteria</taxon>
        <taxon>Cellvibrionales</taxon>
        <taxon>Cellvibrionaceae</taxon>
        <taxon>Cellvibrio</taxon>
    </lineage>
</organism>
<gene>
    <name evidence="8" type="primary">sglT</name>
    <name evidence="8" type="ORF">GCM10011613_04840</name>
</gene>
<dbReference type="PROSITE" id="PS50283">
    <property type="entry name" value="NA_SOLUT_SYMP_3"/>
    <property type="match status" value="1"/>
</dbReference>
<feature type="transmembrane region" description="Helical" evidence="7">
    <location>
        <begin position="437"/>
        <end position="457"/>
    </location>
</feature>
<dbReference type="InterPro" id="IPR001734">
    <property type="entry name" value="Na/solute_symporter"/>
</dbReference>
<dbReference type="Gene3D" id="1.20.1730.10">
    <property type="entry name" value="Sodium/glucose cotransporter"/>
    <property type="match status" value="1"/>
</dbReference>
<dbReference type="Pfam" id="PF00474">
    <property type="entry name" value="SSF"/>
    <property type="match status" value="1"/>
</dbReference>
<dbReference type="NCBIfam" id="TIGR00813">
    <property type="entry name" value="sss"/>
    <property type="match status" value="1"/>
</dbReference>
<dbReference type="EMBL" id="BMYZ01000001">
    <property type="protein sequence ID" value="GGY64132.1"/>
    <property type="molecule type" value="Genomic_DNA"/>
</dbReference>
<evidence type="ECO:0000256" key="3">
    <source>
        <dbReference type="ARBA" id="ARBA00022692"/>
    </source>
</evidence>
<evidence type="ECO:0000256" key="5">
    <source>
        <dbReference type="ARBA" id="ARBA00023136"/>
    </source>
</evidence>
<dbReference type="Proteomes" id="UP000619761">
    <property type="component" value="Unassembled WGS sequence"/>
</dbReference>
<feature type="transmembrane region" description="Helical" evidence="7">
    <location>
        <begin position="285"/>
        <end position="307"/>
    </location>
</feature>
<feature type="transmembrane region" description="Helical" evidence="7">
    <location>
        <begin position="46"/>
        <end position="66"/>
    </location>
</feature>
<evidence type="ECO:0000256" key="1">
    <source>
        <dbReference type="ARBA" id="ARBA00004141"/>
    </source>
</evidence>
<comment type="subcellular location">
    <subcellularLocation>
        <location evidence="1">Membrane</location>
        <topology evidence="1">Multi-pass membrane protein</topology>
    </subcellularLocation>
</comment>
<evidence type="ECO:0000256" key="7">
    <source>
        <dbReference type="SAM" id="Phobius"/>
    </source>
</evidence>
<accession>A0ABQ3ARV8</accession>
<feature type="transmembrane region" description="Helical" evidence="7">
    <location>
        <begin position="327"/>
        <end position="349"/>
    </location>
</feature>
<keyword evidence="4 7" id="KW-1133">Transmembrane helix</keyword>
<feature type="transmembrane region" description="Helical" evidence="7">
    <location>
        <begin position="127"/>
        <end position="151"/>
    </location>
</feature>
<keyword evidence="9" id="KW-1185">Reference proteome</keyword>
<feature type="transmembrane region" description="Helical" evidence="7">
    <location>
        <begin position="244"/>
        <end position="264"/>
    </location>
</feature>
<feature type="transmembrane region" description="Helical" evidence="7">
    <location>
        <begin position="463"/>
        <end position="485"/>
    </location>
</feature>
<name>A0ABQ3ARV8_9GAMM</name>
<feature type="transmembrane region" description="Helical" evidence="7">
    <location>
        <begin position="181"/>
        <end position="203"/>
    </location>
</feature>
<keyword evidence="5 7" id="KW-0472">Membrane</keyword>
<proteinExistence type="inferred from homology"/>